<gene>
    <name evidence="2" type="ORF">PAAG_11104</name>
</gene>
<dbReference type="RefSeq" id="XP_015703614.1">
    <property type="nucleotide sequence ID" value="XM_015846810.1"/>
</dbReference>
<proteinExistence type="predicted"/>
<dbReference type="VEuPathDB" id="FungiDB:PAAG_11104"/>
<accession>A0A0A2V309</accession>
<dbReference type="HOGENOM" id="CLU_2886391_0_0_1"/>
<organism evidence="2 3">
    <name type="scientific">Paracoccidioides lutzii (strain ATCC MYA-826 / Pb01)</name>
    <name type="common">Paracoccidioides brasiliensis</name>
    <dbReference type="NCBI Taxonomy" id="502779"/>
    <lineage>
        <taxon>Eukaryota</taxon>
        <taxon>Fungi</taxon>
        <taxon>Dikarya</taxon>
        <taxon>Ascomycota</taxon>
        <taxon>Pezizomycotina</taxon>
        <taxon>Eurotiomycetes</taxon>
        <taxon>Eurotiomycetidae</taxon>
        <taxon>Onygenales</taxon>
        <taxon>Ajellomycetaceae</taxon>
        <taxon>Paracoccidioides</taxon>
    </lineage>
</organism>
<evidence type="ECO:0000256" key="1">
    <source>
        <dbReference type="SAM" id="MobiDB-lite"/>
    </source>
</evidence>
<dbReference type="AlphaFoldDB" id="A0A0A2V309"/>
<dbReference type="KEGG" id="pbl:PAAG_11104"/>
<name>A0A0A2V309_PARBA</name>
<evidence type="ECO:0000313" key="2">
    <source>
        <dbReference type="EMBL" id="KGQ02151.1"/>
    </source>
</evidence>
<dbReference type="OrthoDB" id="10561786at2759"/>
<dbReference type="GeneID" id="26970224"/>
<evidence type="ECO:0000313" key="3">
    <source>
        <dbReference type="Proteomes" id="UP000002059"/>
    </source>
</evidence>
<dbReference type="EMBL" id="KN293992">
    <property type="protein sequence ID" value="KGQ02151.1"/>
    <property type="molecule type" value="Genomic_DNA"/>
</dbReference>
<dbReference type="Proteomes" id="UP000002059">
    <property type="component" value="Partially assembled WGS sequence"/>
</dbReference>
<feature type="region of interest" description="Disordered" evidence="1">
    <location>
        <begin position="1"/>
        <end position="45"/>
    </location>
</feature>
<sequence>MYLQFTAGAAGRKNDEGNEWDAGEQRDKRGTIQVQNPQRCRHGRGGFKVEDFRELRSQGMIPN</sequence>
<reference evidence="2 3" key="1">
    <citation type="journal article" date="2011" name="PLoS Genet.">
        <title>Comparative genomic analysis of human fungal pathogens causing paracoccidioidomycosis.</title>
        <authorList>
            <person name="Desjardins C.A."/>
            <person name="Champion M.D."/>
            <person name="Holder J.W."/>
            <person name="Muszewska A."/>
            <person name="Goldberg J."/>
            <person name="Bailao A.M."/>
            <person name="Brigido M.M."/>
            <person name="Ferreira M.E."/>
            <person name="Garcia A.M."/>
            <person name="Grynberg M."/>
            <person name="Gujja S."/>
            <person name="Heiman D.I."/>
            <person name="Henn M.R."/>
            <person name="Kodira C.D."/>
            <person name="Leon-Narvaez H."/>
            <person name="Longo L.V."/>
            <person name="Ma L.J."/>
            <person name="Malavazi I."/>
            <person name="Matsuo A.L."/>
            <person name="Morais F.V."/>
            <person name="Pereira M."/>
            <person name="Rodriguez-Brito S."/>
            <person name="Sakthikumar S."/>
            <person name="Salem-Izacc S.M."/>
            <person name="Sykes S.M."/>
            <person name="Teixeira M.M."/>
            <person name="Vallejo M.C."/>
            <person name="Walter M.E."/>
            <person name="Yandava C."/>
            <person name="Young S."/>
            <person name="Zeng Q."/>
            <person name="Zucker J."/>
            <person name="Felipe M.S."/>
            <person name="Goldman G.H."/>
            <person name="Haas B.J."/>
            <person name="McEwen J.G."/>
            <person name="Nino-Vega G."/>
            <person name="Puccia R."/>
            <person name="San-Blas G."/>
            <person name="Soares C.M."/>
            <person name="Birren B.W."/>
            <person name="Cuomo C.A."/>
        </authorList>
    </citation>
    <scope>NUCLEOTIDE SEQUENCE [LARGE SCALE GENOMIC DNA]</scope>
    <source>
        <strain evidence="3">ATCC MYA-826 / Pb01</strain>
    </source>
</reference>
<protein>
    <submittedName>
        <fullName evidence="2">Uncharacterized protein</fullName>
    </submittedName>
</protein>
<keyword evidence="3" id="KW-1185">Reference proteome</keyword>